<sequence>MLSIARPIAVVTRLDSDAENEWLARIAALLPEESLIPFRTMSAAEKQAAEIAIVANPDPTEVAALPQLVS</sequence>
<organism evidence="1 2">
    <name type="scientific">Sinorhizobium saheli</name>
    <dbReference type="NCBI Taxonomy" id="36856"/>
    <lineage>
        <taxon>Bacteria</taxon>
        <taxon>Pseudomonadati</taxon>
        <taxon>Pseudomonadota</taxon>
        <taxon>Alphaproteobacteria</taxon>
        <taxon>Hyphomicrobiales</taxon>
        <taxon>Rhizobiaceae</taxon>
        <taxon>Sinorhizobium/Ensifer group</taxon>
        <taxon>Sinorhizobium</taxon>
    </lineage>
</organism>
<proteinExistence type="predicted"/>
<evidence type="ECO:0000313" key="1">
    <source>
        <dbReference type="EMBL" id="OAP48000.1"/>
    </source>
</evidence>
<comment type="caution">
    <text evidence="1">The sequence shown here is derived from an EMBL/GenBank/DDBJ whole genome shotgun (WGS) entry which is preliminary data.</text>
</comment>
<protein>
    <submittedName>
        <fullName evidence="1">Uncharacterized protein</fullName>
    </submittedName>
</protein>
<name>A0A178YKI6_SINSA</name>
<evidence type="ECO:0000313" key="2">
    <source>
        <dbReference type="Proteomes" id="UP000078507"/>
    </source>
</evidence>
<dbReference type="AlphaFoldDB" id="A0A178YKI6"/>
<dbReference type="EMBL" id="LNQB01000063">
    <property type="protein sequence ID" value="OAP48000.1"/>
    <property type="molecule type" value="Genomic_DNA"/>
</dbReference>
<dbReference type="STRING" id="36856.ATB98_01180"/>
<keyword evidence="2" id="KW-1185">Reference proteome</keyword>
<dbReference type="Proteomes" id="UP000078507">
    <property type="component" value="Unassembled WGS sequence"/>
</dbReference>
<accession>A0A178YKI6</accession>
<gene>
    <name evidence="1" type="ORF">ATB98_01180</name>
</gene>
<reference evidence="1 2" key="1">
    <citation type="submission" date="2015-11" db="EMBL/GenBank/DDBJ databases">
        <title>Ensifer anhuiense sp. nov., an effective nitrogen fixation bacterium with Glycine soja.</title>
        <authorList>
            <person name="Yan H."/>
            <person name="Chen W."/>
        </authorList>
    </citation>
    <scope>NUCLEOTIDE SEQUENCE [LARGE SCALE GENOMIC DNA]</scope>
    <source>
        <strain evidence="1 2">LMG 7837</strain>
    </source>
</reference>
<dbReference type="Gene3D" id="3.40.50.720">
    <property type="entry name" value="NAD(P)-binding Rossmann-like Domain"/>
    <property type="match status" value="1"/>
</dbReference>